<dbReference type="AlphaFoldDB" id="A0A8J3CQG5"/>
<evidence type="ECO:0000313" key="3">
    <source>
        <dbReference type="EMBL" id="GHA91613.1"/>
    </source>
</evidence>
<evidence type="ECO:0000256" key="1">
    <source>
        <dbReference type="SAM" id="Phobius"/>
    </source>
</evidence>
<organism evidence="3 4">
    <name type="scientific">Algimonas arctica</name>
    <dbReference type="NCBI Taxonomy" id="1479486"/>
    <lineage>
        <taxon>Bacteria</taxon>
        <taxon>Pseudomonadati</taxon>
        <taxon>Pseudomonadota</taxon>
        <taxon>Alphaproteobacteria</taxon>
        <taxon>Maricaulales</taxon>
        <taxon>Robiginitomaculaceae</taxon>
        <taxon>Algimonas</taxon>
    </lineage>
</organism>
<name>A0A8J3CQG5_9PROT</name>
<reference evidence="3" key="1">
    <citation type="journal article" date="2014" name="Int. J. Syst. Evol. Microbiol.">
        <title>Complete genome sequence of Corynebacterium casei LMG S-19264T (=DSM 44701T), isolated from a smear-ripened cheese.</title>
        <authorList>
            <consortium name="US DOE Joint Genome Institute (JGI-PGF)"/>
            <person name="Walter F."/>
            <person name="Albersmeier A."/>
            <person name="Kalinowski J."/>
            <person name="Ruckert C."/>
        </authorList>
    </citation>
    <scope>NUCLEOTIDE SEQUENCE</scope>
    <source>
        <strain evidence="3">KCTC 32513</strain>
    </source>
</reference>
<dbReference type="Gene3D" id="3.40.50.410">
    <property type="entry name" value="von Willebrand factor, type A domain"/>
    <property type="match status" value="1"/>
</dbReference>
<dbReference type="Proteomes" id="UP000634004">
    <property type="component" value="Unassembled WGS sequence"/>
</dbReference>
<comment type="caution">
    <text evidence="3">The sequence shown here is derived from an EMBL/GenBank/DDBJ whole genome shotgun (WGS) entry which is preliminary data.</text>
</comment>
<feature type="domain" description="Putative Flp pilus-assembly TadG-like N-terminal" evidence="2">
    <location>
        <begin position="15"/>
        <end position="59"/>
    </location>
</feature>
<dbReference type="EMBL" id="BMZH01000004">
    <property type="protein sequence ID" value="GHA91613.1"/>
    <property type="molecule type" value="Genomic_DNA"/>
</dbReference>
<gene>
    <name evidence="3" type="ORF">GCM10009069_13500</name>
</gene>
<sequence length="528" mass="57361">MAQFKKPDFWQDTNGNLSIITGVVGLLLITAVGASLDGGQMFSTKQRLQSITDAAALTATMPDGISSDRRKKLAVSSIYSHAEKVGGLNISETTIEVNEAAGQVYVSLTADVPLLFGGVLGKNNRSVSASSLAEGSSTSSTKALSISLVLDLSSSMQDRFDSGSKISSVRAAVSDVFSMVSSNFGSEAAAATRISTGVYPFNWGMVDGETVALQPGTGQVLASMTNLSLSEGSVSANAIERAVEDQIAEAAFETDRERYIVYISDGRVEHDKSDEFGRYLDEKSMFAGIESVKGCTQESKELFRSDMELEPGLVEILSPIARLSLAELLTPWDVNRGIYMSPTCKKPAHPHNPINFPDIPLSYVYNPNLDPKLNEKIKKGKHLGHNHTLRKSDKMAKRLEKREKFLKQCRPIQTERVVKACERAREEDISIIAINLAGEDGLASNVTHMCANGFNFGDKKKVKKVVDEDGIPLETEITTRELPSGVEIRVSADGQSFSGDATNLEELREMLSSMLPSGSRDRHVRLVR</sequence>
<keyword evidence="1" id="KW-1133">Transmembrane helix</keyword>
<dbReference type="InterPro" id="IPR036465">
    <property type="entry name" value="vWFA_dom_sf"/>
</dbReference>
<dbReference type="RefSeq" id="WP_189496730.1">
    <property type="nucleotide sequence ID" value="NZ_BMZH01000004.1"/>
</dbReference>
<keyword evidence="1" id="KW-0812">Transmembrane</keyword>
<proteinExistence type="predicted"/>
<reference evidence="3" key="2">
    <citation type="submission" date="2020-09" db="EMBL/GenBank/DDBJ databases">
        <authorList>
            <person name="Sun Q."/>
            <person name="Kim S."/>
        </authorList>
    </citation>
    <scope>NUCLEOTIDE SEQUENCE</scope>
    <source>
        <strain evidence="3">KCTC 32513</strain>
    </source>
</reference>
<evidence type="ECO:0000259" key="2">
    <source>
        <dbReference type="Pfam" id="PF13400"/>
    </source>
</evidence>
<accession>A0A8J3CQG5</accession>
<dbReference type="InterPro" id="IPR028087">
    <property type="entry name" value="Tad_N"/>
</dbReference>
<dbReference type="SUPFAM" id="SSF53300">
    <property type="entry name" value="vWA-like"/>
    <property type="match status" value="1"/>
</dbReference>
<feature type="transmembrane region" description="Helical" evidence="1">
    <location>
        <begin position="17"/>
        <end position="36"/>
    </location>
</feature>
<dbReference type="Pfam" id="PF13400">
    <property type="entry name" value="Tad"/>
    <property type="match status" value="1"/>
</dbReference>
<keyword evidence="4" id="KW-1185">Reference proteome</keyword>
<evidence type="ECO:0000313" key="4">
    <source>
        <dbReference type="Proteomes" id="UP000634004"/>
    </source>
</evidence>
<keyword evidence="1" id="KW-0472">Membrane</keyword>
<protein>
    <recommendedName>
        <fullName evidence="2">Putative Flp pilus-assembly TadG-like N-terminal domain-containing protein</fullName>
    </recommendedName>
</protein>